<dbReference type="Pfam" id="PF16363">
    <property type="entry name" value="GDP_Man_Dehyd"/>
    <property type="match status" value="1"/>
</dbReference>
<protein>
    <submittedName>
        <fullName evidence="6">GDP-mannose 4,6 dehydratase</fullName>
    </submittedName>
</protein>
<organism evidence="6 7">
    <name type="scientific">Chloropicon roscoffensis</name>
    <dbReference type="NCBI Taxonomy" id="1461544"/>
    <lineage>
        <taxon>Eukaryota</taxon>
        <taxon>Viridiplantae</taxon>
        <taxon>Chlorophyta</taxon>
        <taxon>Chloropicophyceae</taxon>
        <taxon>Chloropicales</taxon>
        <taxon>Chloropicaceae</taxon>
        <taxon>Chloropicon</taxon>
    </lineage>
</organism>
<dbReference type="AlphaFoldDB" id="A0AAX4P5L7"/>
<dbReference type="GO" id="GO:0008460">
    <property type="term" value="F:dTDP-glucose 4,6-dehydratase activity"/>
    <property type="evidence" value="ECO:0007669"/>
    <property type="project" value="InterPro"/>
</dbReference>
<evidence type="ECO:0000256" key="1">
    <source>
        <dbReference type="ARBA" id="ARBA00001911"/>
    </source>
</evidence>
<gene>
    <name evidence="6" type="ORF">HKI87_03g25880</name>
</gene>
<dbReference type="Gene3D" id="3.40.50.720">
    <property type="entry name" value="NAD(P)-binding Rossmann-like Domain"/>
    <property type="match status" value="1"/>
</dbReference>
<proteinExistence type="predicted"/>
<sequence length="388" mass="42948">MDECGNGDGGEVPSLSGRGEKEGTGPASSSSSHKDDDEGDFSPTSVLITGGAGFIASHVATLLVERYPKYKVVVLDNLEYCGSLQNLSRAKDKKNFFFVEGDILSCDQVRDALERHGVDTVLHFAAQTHVDNSFGNSLEFTMTNVYGTHSLLEACRVYGKIRRFVNVSTDEVYGEQSFGSGQSSCEKSVLEPTNPYSAAKAGAEMMVTAYSKSYGLPCITTRGNNVYGPGQFPEKLVPKLILLARRGAKLPIHGSGESRRSFLHVDDVKEAYDLILHKGVVGEVYNIGTQRERRVLDVAGDVCALGGLDPAVHVEHVADRRYNDRRYFISDAKVRGLGWSPRVDWPEGLRRTYEWYAETDLSKFWRNRDIEEALKPHPTFRRRGSHQG</sequence>
<evidence type="ECO:0000256" key="4">
    <source>
        <dbReference type="SAM" id="MobiDB-lite"/>
    </source>
</evidence>
<dbReference type="FunFam" id="3.40.50.720:FF:000304">
    <property type="entry name" value="UDP-glucose 4,6-dehydratase"/>
    <property type="match status" value="1"/>
</dbReference>
<dbReference type="CDD" id="cd05246">
    <property type="entry name" value="dTDP_GD_SDR_e"/>
    <property type="match status" value="1"/>
</dbReference>
<keyword evidence="3" id="KW-0456">Lyase</keyword>
<evidence type="ECO:0000259" key="5">
    <source>
        <dbReference type="Pfam" id="PF16363"/>
    </source>
</evidence>
<evidence type="ECO:0000313" key="6">
    <source>
        <dbReference type="EMBL" id="WZN61054.1"/>
    </source>
</evidence>
<dbReference type="SUPFAM" id="SSF51735">
    <property type="entry name" value="NAD(P)-binding Rossmann-fold domains"/>
    <property type="match status" value="1"/>
</dbReference>
<dbReference type="InterPro" id="IPR036291">
    <property type="entry name" value="NAD(P)-bd_dom_sf"/>
</dbReference>
<feature type="compositionally biased region" description="Gly residues" evidence="4">
    <location>
        <begin position="1"/>
        <end position="10"/>
    </location>
</feature>
<evidence type="ECO:0000256" key="3">
    <source>
        <dbReference type="ARBA" id="ARBA00023239"/>
    </source>
</evidence>
<dbReference type="Gene3D" id="3.90.25.10">
    <property type="entry name" value="UDP-galactose 4-epimerase, domain 1"/>
    <property type="match status" value="1"/>
</dbReference>
<reference evidence="6 7" key="1">
    <citation type="submission" date="2024-03" db="EMBL/GenBank/DDBJ databases">
        <title>Complete genome sequence of the green alga Chloropicon roscoffensis RCC1871.</title>
        <authorList>
            <person name="Lemieux C."/>
            <person name="Pombert J.-F."/>
            <person name="Otis C."/>
            <person name="Turmel M."/>
        </authorList>
    </citation>
    <scope>NUCLEOTIDE SEQUENCE [LARGE SCALE GENOMIC DNA]</scope>
    <source>
        <strain evidence="6 7">RCC1871</strain>
    </source>
</reference>
<accession>A0AAX4P5L7</accession>
<dbReference type="GO" id="GO:0009225">
    <property type="term" value="P:nucleotide-sugar metabolic process"/>
    <property type="evidence" value="ECO:0007669"/>
    <property type="project" value="InterPro"/>
</dbReference>
<evidence type="ECO:0000313" key="7">
    <source>
        <dbReference type="Proteomes" id="UP001472866"/>
    </source>
</evidence>
<evidence type="ECO:0000256" key="2">
    <source>
        <dbReference type="ARBA" id="ARBA00023027"/>
    </source>
</evidence>
<keyword evidence="7" id="KW-1185">Reference proteome</keyword>
<comment type="cofactor">
    <cofactor evidence="1">
        <name>NAD(+)</name>
        <dbReference type="ChEBI" id="CHEBI:57540"/>
    </cofactor>
</comment>
<dbReference type="Proteomes" id="UP001472866">
    <property type="component" value="Chromosome 03"/>
</dbReference>
<dbReference type="PANTHER" id="PTHR43000">
    <property type="entry name" value="DTDP-D-GLUCOSE 4,6-DEHYDRATASE-RELATED"/>
    <property type="match status" value="1"/>
</dbReference>
<dbReference type="InterPro" id="IPR005888">
    <property type="entry name" value="dTDP_Gluc_deHydtase"/>
</dbReference>
<keyword evidence="2" id="KW-0520">NAD</keyword>
<feature type="domain" description="NAD(P)-binding" evidence="5">
    <location>
        <begin position="47"/>
        <end position="352"/>
    </location>
</feature>
<dbReference type="InterPro" id="IPR016040">
    <property type="entry name" value="NAD(P)-bd_dom"/>
</dbReference>
<name>A0AAX4P5L7_9CHLO</name>
<feature type="region of interest" description="Disordered" evidence="4">
    <location>
        <begin position="1"/>
        <end position="42"/>
    </location>
</feature>
<dbReference type="EMBL" id="CP151503">
    <property type="protein sequence ID" value="WZN61054.1"/>
    <property type="molecule type" value="Genomic_DNA"/>
</dbReference>